<feature type="domain" description="DEK-C" evidence="3">
    <location>
        <begin position="7"/>
        <end position="63"/>
    </location>
</feature>
<organism evidence="4 5">
    <name type="scientific">Sarocladium strictum</name>
    <name type="common">Black bundle disease fungus</name>
    <name type="synonym">Acremonium strictum</name>
    <dbReference type="NCBI Taxonomy" id="5046"/>
    <lineage>
        <taxon>Eukaryota</taxon>
        <taxon>Fungi</taxon>
        <taxon>Dikarya</taxon>
        <taxon>Ascomycota</taxon>
        <taxon>Pezizomycotina</taxon>
        <taxon>Sordariomycetes</taxon>
        <taxon>Hypocreomycetidae</taxon>
        <taxon>Hypocreales</taxon>
        <taxon>Sarocladiaceae</taxon>
        <taxon>Sarocladium</taxon>
    </lineage>
</organism>
<dbReference type="Gene3D" id="1.10.10.60">
    <property type="entry name" value="Homeodomain-like"/>
    <property type="match status" value="1"/>
</dbReference>
<comment type="caution">
    <text evidence="4">The sequence shown here is derived from an EMBL/GenBank/DDBJ whole genome shotgun (WGS) entry which is preliminary data.</text>
</comment>
<dbReference type="InterPro" id="IPR003121">
    <property type="entry name" value="SWIB_MDM2_domain"/>
</dbReference>
<evidence type="ECO:0000313" key="5">
    <source>
        <dbReference type="Proteomes" id="UP001175261"/>
    </source>
</evidence>
<accession>A0AA39GT27</accession>
<dbReference type="AlphaFoldDB" id="A0AA39GT27"/>
<dbReference type="Pfam" id="PF02201">
    <property type="entry name" value="SWIB"/>
    <property type="match status" value="1"/>
</dbReference>
<feature type="compositionally biased region" description="Low complexity" evidence="1">
    <location>
        <begin position="120"/>
        <end position="130"/>
    </location>
</feature>
<dbReference type="EMBL" id="JAPDFR010000001">
    <property type="protein sequence ID" value="KAK0391587.1"/>
    <property type="molecule type" value="Genomic_DNA"/>
</dbReference>
<dbReference type="SMART" id="SM00151">
    <property type="entry name" value="SWIB"/>
    <property type="match status" value="1"/>
</dbReference>
<feature type="compositionally biased region" description="Basic residues" evidence="1">
    <location>
        <begin position="146"/>
        <end position="158"/>
    </location>
</feature>
<dbReference type="InterPro" id="IPR019835">
    <property type="entry name" value="SWIB_domain"/>
</dbReference>
<dbReference type="SUPFAM" id="SSF47592">
    <property type="entry name" value="SWIB/MDM2 domain"/>
    <property type="match status" value="1"/>
</dbReference>
<evidence type="ECO:0000259" key="3">
    <source>
        <dbReference type="PROSITE" id="PS51998"/>
    </source>
</evidence>
<dbReference type="Pfam" id="PF08766">
    <property type="entry name" value="DEK_C"/>
    <property type="match status" value="1"/>
</dbReference>
<name>A0AA39GT27_SARSR</name>
<gene>
    <name evidence="4" type="ORF">NLU13_1087</name>
</gene>
<protein>
    <recommendedName>
        <fullName evidence="6">DM2 domain-containing protein</fullName>
    </recommendedName>
</protein>
<dbReference type="CDD" id="cd10567">
    <property type="entry name" value="SWIB-MDM2_like"/>
    <property type="match status" value="1"/>
</dbReference>
<dbReference type="InterPro" id="IPR014876">
    <property type="entry name" value="DEK_C"/>
</dbReference>
<reference evidence="4" key="1">
    <citation type="submission" date="2022-10" db="EMBL/GenBank/DDBJ databases">
        <title>Determination and structural analysis of whole genome sequence of Sarocladium strictum F4-1.</title>
        <authorList>
            <person name="Hu L."/>
            <person name="Jiang Y."/>
        </authorList>
    </citation>
    <scope>NUCLEOTIDE SEQUENCE</scope>
    <source>
        <strain evidence="4">F4-1</strain>
    </source>
</reference>
<evidence type="ECO:0000259" key="2">
    <source>
        <dbReference type="PROSITE" id="PS51925"/>
    </source>
</evidence>
<sequence length="265" mass="29244">MSLPLSSEERERYTGIIDAILATADLETITRKKIRQGLEKSLGGTDLSEQKDAIKKLIEDRFDNISGVDTQTPADASGNTGQKRSANGSSDYKHSDPSASPEPVKKKVKRSASVEDADARLAAQLQAQEDSFARGRTTRGADKPRTTKKKAPRKKSAKKIAATDDSDVDASGDSAPPKRKAGGGFQKPFILSEPLAELCGESQLPRPQVVKRLWEHIKGNNLQDPENRRQIICDEKMMAVFRQPKVDMFKMNKEIGQHLYPVTEE</sequence>
<dbReference type="PROSITE" id="PS51998">
    <property type="entry name" value="DEK_C"/>
    <property type="match status" value="1"/>
</dbReference>
<dbReference type="PROSITE" id="PS51925">
    <property type="entry name" value="SWIB_MDM2"/>
    <property type="match status" value="1"/>
</dbReference>
<dbReference type="Proteomes" id="UP001175261">
    <property type="component" value="Unassembled WGS sequence"/>
</dbReference>
<dbReference type="PANTHER" id="PTHR13844">
    <property type="entry name" value="SWI/SNF-RELATED MATRIX-ASSOCIATED ACTIN-DEPENDENT REGULATOR OF CHROMATIN SUBFAMILY D"/>
    <property type="match status" value="1"/>
</dbReference>
<dbReference type="Gene3D" id="1.10.245.10">
    <property type="entry name" value="SWIB/MDM2 domain"/>
    <property type="match status" value="1"/>
</dbReference>
<feature type="compositionally biased region" description="Polar residues" evidence="1">
    <location>
        <begin position="67"/>
        <end position="90"/>
    </location>
</feature>
<dbReference type="SUPFAM" id="SSF109715">
    <property type="entry name" value="DEK C-terminal domain"/>
    <property type="match status" value="1"/>
</dbReference>
<keyword evidence="5" id="KW-1185">Reference proteome</keyword>
<feature type="domain" description="DM2" evidence="2">
    <location>
        <begin position="184"/>
        <end position="261"/>
    </location>
</feature>
<feature type="region of interest" description="Disordered" evidence="1">
    <location>
        <begin position="62"/>
        <end position="186"/>
    </location>
</feature>
<evidence type="ECO:0008006" key="6">
    <source>
        <dbReference type="Google" id="ProtNLM"/>
    </source>
</evidence>
<evidence type="ECO:0000313" key="4">
    <source>
        <dbReference type="EMBL" id="KAK0391587.1"/>
    </source>
</evidence>
<evidence type="ECO:0000256" key="1">
    <source>
        <dbReference type="SAM" id="MobiDB-lite"/>
    </source>
</evidence>
<proteinExistence type="predicted"/>
<dbReference type="InterPro" id="IPR036885">
    <property type="entry name" value="SWIB_MDM2_dom_sf"/>
</dbReference>